<evidence type="ECO:0008006" key="8">
    <source>
        <dbReference type="Google" id="ProtNLM"/>
    </source>
</evidence>
<protein>
    <recommendedName>
        <fullName evidence="8">UDP-N-acetylglucosamine--LPS N-acetylglucosamine transferase</fullName>
    </recommendedName>
</protein>
<dbReference type="KEGG" id="dov:DSCO28_18650"/>
<evidence type="ECO:0000256" key="4">
    <source>
        <dbReference type="ARBA" id="ARBA00022989"/>
    </source>
</evidence>
<name>A0A5K7ZNP0_9BACT</name>
<reference evidence="6 7" key="1">
    <citation type="submission" date="2019-11" db="EMBL/GenBank/DDBJ databases">
        <title>Comparative genomics of hydrocarbon-degrading Desulfosarcina strains.</title>
        <authorList>
            <person name="Watanabe M."/>
            <person name="Kojima H."/>
            <person name="Fukui M."/>
        </authorList>
    </citation>
    <scope>NUCLEOTIDE SEQUENCE [LARGE SCALE GENOMIC DNA]</scope>
    <source>
        <strain evidence="6 7">28bB2T</strain>
    </source>
</reference>
<dbReference type="Gene3D" id="3.40.50.2000">
    <property type="entry name" value="Glycogen Phosphorylase B"/>
    <property type="match status" value="1"/>
</dbReference>
<evidence type="ECO:0000313" key="7">
    <source>
        <dbReference type="Proteomes" id="UP000425960"/>
    </source>
</evidence>
<comment type="subcellular location">
    <subcellularLocation>
        <location evidence="1">Endoplasmic reticulum membrane</location>
        <topology evidence="1">Single-pass membrane protein</topology>
    </subcellularLocation>
</comment>
<evidence type="ECO:0000256" key="1">
    <source>
        <dbReference type="ARBA" id="ARBA00004389"/>
    </source>
</evidence>
<keyword evidence="5" id="KW-0472">Membrane</keyword>
<dbReference type="AlphaFoldDB" id="A0A5K7ZNP0"/>
<dbReference type="Proteomes" id="UP000425960">
    <property type="component" value="Chromosome"/>
</dbReference>
<dbReference type="PANTHER" id="PTHR12154:SF4">
    <property type="entry name" value="UDP-N-ACETYLGLUCOSAMINE TRANSFERASE SUBUNIT ALG14 HOMOLOG"/>
    <property type="match status" value="1"/>
</dbReference>
<accession>A0A5K7ZNP0</accession>
<dbReference type="PANTHER" id="PTHR12154">
    <property type="entry name" value="GLYCOSYL TRANSFERASE-RELATED"/>
    <property type="match status" value="1"/>
</dbReference>
<dbReference type="EMBL" id="AP021876">
    <property type="protein sequence ID" value="BBO81299.1"/>
    <property type="molecule type" value="Genomic_DNA"/>
</dbReference>
<evidence type="ECO:0000256" key="3">
    <source>
        <dbReference type="ARBA" id="ARBA00022824"/>
    </source>
</evidence>
<organism evidence="6 7">
    <name type="scientific">Desulfosarcina ovata subsp. sediminis</name>
    <dbReference type="NCBI Taxonomy" id="885957"/>
    <lineage>
        <taxon>Bacteria</taxon>
        <taxon>Pseudomonadati</taxon>
        <taxon>Thermodesulfobacteriota</taxon>
        <taxon>Desulfobacteria</taxon>
        <taxon>Desulfobacterales</taxon>
        <taxon>Desulfosarcinaceae</taxon>
        <taxon>Desulfosarcina</taxon>
    </lineage>
</organism>
<dbReference type="Pfam" id="PF08660">
    <property type="entry name" value="Alg14"/>
    <property type="match status" value="1"/>
</dbReference>
<evidence type="ECO:0000313" key="6">
    <source>
        <dbReference type="EMBL" id="BBO81299.1"/>
    </source>
</evidence>
<gene>
    <name evidence="6" type="ORF">DSCO28_18650</name>
</gene>
<dbReference type="RefSeq" id="WP_155322042.1">
    <property type="nucleotide sequence ID" value="NZ_AP021876.1"/>
</dbReference>
<keyword evidence="4" id="KW-1133">Transmembrane helix</keyword>
<dbReference type="InterPro" id="IPR013969">
    <property type="entry name" value="Oligosacch_biosynth_Alg14"/>
</dbReference>
<dbReference type="GO" id="GO:0006488">
    <property type="term" value="P:dolichol-linked oligosaccharide biosynthetic process"/>
    <property type="evidence" value="ECO:0007669"/>
    <property type="project" value="InterPro"/>
</dbReference>
<sequence length="158" mass="18050">MKRRTLWVGASAGGHMTQLLTLLKFSKDWPFTPVLYITTNEILVNKLSKIGKTINIGECNRLSILSIMKVFLRSIVIIFNRKIKKPDIIITTGSLPIAVFCLVAKLRKTKIIWIDSIANVDEISMSGKLMRHVADLFFVQWRELSLKYPKTIYVGELL</sequence>
<keyword evidence="3" id="KW-0256">Endoplasmic reticulum</keyword>
<keyword evidence="2" id="KW-0812">Transmembrane</keyword>
<proteinExistence type="predicted"/>
<evidence type="ECO:0000256" key="2">
    <source>
        <dbReference type="ARBA" id="ARBA00022692"/>
    </source>
</evidence>
<dbReference type="GO" id="GO:0004577">
    <property type="term" value="F:N-acetylglucosaminyldiphosphodolichol N-acetylglucosaminyltransferase activity"/>
    <property type="evidence" value="ECO:0007669"/>
    <property type="project" value="TreeGrafter"/>
</dbReference>
<evidence type="ECO:0000256" key="5">
    <source>
        <dbReference type="ARBA" id="ARBA00023136"/>
    </source>
</evidence>